<reference evidence="1" key="1">
    <citation type="submission" date="2025-08" db="UniProtKB">
        <authorList>
            <consortium name="Ensembl"/>
        </authorList>
    </citation>
    <scope>IDENTIFICATION</scope>
</reference>
<protein>
    <submittedName>
        <fullName evidence="1">Uncharacterized protein</fullName>
    </submittedName>
</protein>
<accession>A0A8D0QUI4</accession>
<evidence type="ECO:0000313" key="1">
    <source>
        <dbReference type="Ensembl" id="ENSSSCP00025006103.1"/>
    </source>
</evidence>
<name>A0A8D0QUI4_PIG</name>
<organism evidence="1 2">
    <name type="scientific">Sus scrofa</name>
    <name type="common">Pig</name>
    <dbReference type="NCBI Taxonomy" id="9823"/>
    <lineage>
        <taxon>Eukaryota</taxon>
        <taxon>Metazoa</taxon>
        <taxon>Chordata</taxon>
        <taxon>Craniata</taxon>
        <taxon>Vertebrata</taxon>
        <taxon>Euteleostomi</taxon>
        <taxon>Mammalia</taxon>
        <taxon>Eutheria</taxon>
        <taxon>Laurasiatheria</taxon>
        <taxon>Artiodactyla</taxon>
        <taxon>Suina</taxon>
        <taxon>Suidae</taxon>
        <taxon>Sus</taxon>
    </lineage>
</organism>
<dbReference type="InterPro" id="IPR029055">
    <property type="entry name" value="Ntn_hydrolases_N"/>
</dbReference>
<dbReference type="Proteomes" id="UP000694727">
    <property type="component" value="Unplaced"/>
</dbReference>
<evidence type="ECO:0000313" key="2">
    <source>
        <dbReference type="Proteomes" id="UP000694727"/>
    </source>
</evidence>
<dbReference type="SUPFAM" id="SSF56235">
    <property type="entry name" value="N-terminal nucleophile aminohydrolases (Ntn hydrolases)"/>
    <property type="match status" value="1"/>
</dbReference>
<sequence length="179" mass="20111">MLLASMLEMPLAMNQDQFYRQGDHVDLPDLGPGYPGNGLSLVVPSGGVPEEPRIKMLHHTTILAFKILLGVIVAADSWDMARGPGLYSMDSEGNWIWGVDFSVGSRSVHAYGFMGYSYDLEVERAYDMARGLVNLYHVWEDGWIQSSSDNVAYLHYKYSEFSPCRRVDMAACISWGDCW</sequence>
<dbReference type="Gene3D" id="3.60.20.10">
    <property type="entry name" value="Glutamine Phosphoribosylpyrophosphate, subunit 1, domain 1"/>
    <property type="match status" value="1"/>
</dbReference>
<proteinExistence type="predicted"/>
<dbReference type="Ensembl" id="ENSSSCT00025015460.1">
    <property type="protein sequence ID" value="ENSSSCP00025006103.1"/>
    <property type="gene ID" value="ENSSSCG00025011715.1"/>
</dbReference>
<dbReference type="AlphaFoldDB" id="A0A8D0QUI4"/>